<dbReference type="HOGENOM" id="CLU_2038457_0_0_1"/>
<dbReference type="AlphaFoldDB" id="A0A0C9WTK3"/>
<dbReference type="EMBL" id="KN838593">
    <property type="protein sequence ID" value="KIK02370.1"/>
    <property type="molecule type" value="Genomic_DNA"/>
</dbReference>
<reference evidence="1 2" key="1">
    <citation type="submission" date="2014-04" db="EMBL/GenBank/DDBJ databases">
        <authorList>
            <consortium name="DOE Joint Genome Institute"/>
            <person name="Kuo A."/>
            <person name="Kohler A."/>
            <person name="Nagy L.G."/>
            <person name="Floudas D."/>
            <person name="Copeland A."/>
            <person name="Barry K.W."/>
            <person name="Cichocki N."/>
            <person name="Veneault-Fourrey C."/>
            <person name="LaButti K."/>
            <person name="Lindquist E.A."/>
            <person name="Lipzen A."/>
            <person name="Lundell T."/>
            <person name="Morin E."/>
            <person name="Murat C."/>
            <person name="Sun H."/>
            <person name="Tunlid A."/>
            <person name="Henrissat B."/>
            <person name="Grigoriev I.V."/>
            <person name="Hibbett D.S."/>
            <person name="Martin F."/>
            <person name="Nordberg H.P."/>
            <person name="Cantor M.N."/>
            <person name="Hua S.X."/>
        </authorList>
    </citation>
    <scope>NUCLEOTIDE SEQUENCE [LARGE SCALE GENOMIC DNA]</scope>
    <source>
        <strain evidence="1 2">LaAM-08-1</strain>
    </source>
</reference>
<proteinExistence type="predicted"/>
<protein>
    <submittedName>
        <fullName evidence="1">Uncharacterized protein</fullName>
    </submittedName>
</protein>
<gene>
    <name evidence="1" type="ORF">K443DRAFT_519834</name>
</gene>
<keyword evidence="2" id="KW-1185">Reference proteome</keyword>
<reference evidence="2" key="2">
    <citation type="submission" date="2015-01" db="EMBL/GenBank/DDBJ databases">
        <title>Evolutionary Origins and Diversification of the Mycorrhizal Mutualists.</title>
        <authorList>
            <consortium name="DOE Joint Genome Institute"/>
            <consortium name="Mycorrhizal Genomics Consortium"/>
            <person name="Kohler A."/>
            <person name="Kuo A."/>
            <person name="Nagy L.G."/>
            <person name="Floudas D."/>
            <person name="Copeland A."/>
            <person name="Barry K.W."/>
            <person name="Cichocki N."/>
            <person name="Veneault-Fourrey C."/>
            <person name="LaButti K."/>
            <person name="Lindquist E.A."/>
            <person name="Lipzen A."/>
            <person name="Lundell T."/>
            <person name="Morin E."/>
            <person name="Murat C."/>
            <person name="Riley R."/>
            <person name="Ohm R."/>
            <person name="Sun H."/>
            <person name="Tunlid A."/>
            <person name="Henrissat B."/>
            <person name="Grigoriev I.V."/>
            <person name="Hibbett D.S."/>
            <person name="Martin F."/>
        </authorList>
    </citation>
    <scope>NUCLEOTIDE SEQUENCE [LARGE SCALE GENOMIC DNA]</scope>
    <source>
        <strain evidence="2">LaAM-08-1</strain>
    </source>
</reference>
<evidence type="ECO:0000313" key="1">
    <source>
        <dbReference type="EMBL" id="KIK02370.1"/>
    </source>
</evidence>
<name>A0A0C9WTK3_9AGAR</name>
<evidence type="ECO:0000313" key="2">
    <source>
        <dbReference type="Proteomes" id="UP000054477"/>
    </source>
</evidence>
<dbReference type="Proteomes" id="UP000054477">
    <property type="component" value="Unassembled WGS sequence"/>
</dbReference>
<accession>A0A0C9WTK3</accession>
<sequence>MSFHVAMSIDMGLCSEPKLGTHSELDVSSHSFSSLLCLMVLFPTFGRKRTAPQDVRVCFTSADWTTKRSILARNLILGNHQNKAPAKQKLYQVSSLKPTTSIQLLTQAMSYVHMVSSQKKS</sequence>
<organism evidence="1 2">
    <name type="scientific">Laccaria amethystina LaAM-08-1</name>
    <dbReference type="NCBI Taxonomy" id="1095629"/>
    <lineage>
        <taxon>Eukaryota</taxon>
        <taxon>Fungi</taxon>
        <taxon>Dikarya</taxon>
        <taxon>Basidiomycota</taxon>
        <taxon>Agaricomycotina</taxon>
        <taxon>Agaricomycetes</taxon>
        <taxon>Agaricomycetidae</taxon>
        <taxon>Agaricales</taxon>
        <taxon>Agaricineae</taxon>
        <taxon>Hydnangiaceae</taxon>
        <taxon>Laccaria</taxon>
    </lineage>
</organism>